<dbReference type="InterPro" id="IPR029787">
    <property type="entry name" value="Nucleotide_cyclase"/>
</dbReference>
<keyword evidence="2" id="KW-0548">Nucleotidyltransferase</keyword>
<accession>A0A9Q7AIZ6</accession>
<gene>
    <name evidence="2" type="ORF">KAR29_01175</name>
</gene>
<dbReference type="KEGG" id="aram:KAR29_01175"/>
<dbReference type="InterPro" id="IPR040572">
    <property type="entry name" value="TackOD1"/>
</dbReference>
<sequence length="464" mass="52263">MEPLNVVRFRLRGETFFPDRPFIRDIASLDELETVAADADLFLVDGEGPLADGRAFLRRCRSHPESCAKPLFLPTSLGEEEDLFADGVVESLDDALRRGREMRDRLAQVNGPALRESKDFRLLAYLFARMDGELEPHRYPFTPRVYGYPVAEILAGDDGDTFFWLQSLKERGLLARGTLTDRIRLCPRCDCSHLNYIDVCPNCGSIDITRKEFIHCFTCGRVGPTEDFIQENQMRCPFCSTRLRHLGSDYDHPLESYRCNDCGHRFVEADVVADCFCCRTRSRPDELVVKTVCGYRISEAGKTSARVGSLEDVYALLDSLNYVVPAYFNQLLNWSLLLNRRYSDESFSLIAMRLANLPELSERLGRQKATQLVDALAGRLRQMVRSTDVTTRTALSTLWLFLPRTDAAGAAILAGRIKELERLAAEGSEALLDFRVRAFSSPDDVAEGDDAGRILARMAGELEA</sequence>
<dbReference type="Proteomes" id="UP000671879">
    <property type="component" value="Chromosome"/>
</dbReference>
<reference evidence="3" key="1">
    <citation type="submission" date="2021-04" db="EMBL/GenBank/DDBJ databases">
        <title>A novel Synergistetes isolate from a pyrite-forming mixed culture.</title>
        <authorList>
            <person name="Bunk B."/>
            <person name="Sproer C."/>
            <person name="Spring S."/>
            <person name="Pester M."/>
        </authorList>
    </citation>
    <scope>NUCLEOTIDE SEQUENCE [LARGE SCALE GENOMIC DNA]</scope>
    <source>
        <strain evidence="3">J.5.4.2-T.3.5.2</strain>
    </source>
</reference>
<keyword evidence="2" id="KW-0808">Transferase</keyword>
<dbReference type="InterPro" id="IPR043128">
    <property type="entry name" value="Rev_trsase/Diguanyl_cyclase"/>
</dbReference>
<dbReference type="Pfam" id="PF00990">
    <property type="entry name" value="GGDEF"/>
    <property type="match status" value="1"/>
</dbReference>
<dbReference type="EMBL" id="CP072943">
    <property type="protein sequence ID" value="QTX32585.1"/>
    <property type="molecule type" value="Genomic_DNA"/>
</dbReference>
<proteinExistence type="predicted"/>
<name>A0A9Q7AIZ6_9BACT</name>
<dbReference type="AlphaFoldDB" id="A0A9Q7AIZ6"/>
<evidence type="ECO:0000313" key="3">
    <source>
        <dbReference type="Proteomes" id="UP000671879"/>
    </source>
</evidence>
<dbReference type="PROSITE" id="PS50887">
    <property type="entry name" value="GGDEF"/>
    <property type="match status" value="1"/>
</dbReference>
<dbReference type="Gene3D" id="3.30.70.270">
    <property type="match status" value="1"/>
</dbReference>
<organism evidence="2 3">
    <name type="scientific">Aminithiophilus ramosus</name>
    <dbReference type="NCBI Taxonomy" id="3029084"/>
    <lineage>
        <taxon>Bacteria</taxon>
        <taxon>Thermotogati</taxon>
        <taxon>Synergistota</taxon>
        <taxon>Synergistia</taxon>
        <taxon>Synergistales</taxon>
        <taxon>Aminithiophilaceae</taxon>
        <taxon>Aminithiophilus</taxon>
    </lineage>
</organism>
<protein>
    <submittedName>
        <fullName evidence="2">Diguanylate cyclase</fullName>
        <ecNumber evidence="2">2.7.7.65</ecNumber>
    </submittedName>
</protein>
<keyword evidence="3" id="KW-1185">Reference proteome</keyword>
<dbReference type="EC" id="2.7.7.65" evidence="2"/>
<dbReference type="RefSeq" id="WP_274373830.1">
    <property type="nucleotide sequence ID" value="NZ_CP072943.1"/>
</dbReference>
<dbReference type="Pfam" id="PF18551">
    <property type="entry name" value="TackOD1"/>
    <property type="match status" value="1"/>
</dbReference>
<dbReference type="InterPro" id="IPR000160">
    <property type="entry name" value="GGDEF_dom"/>
</dbReference>
<dbReference type="GO" id="GO:0052621">
    <property type="term" value="F:diguanylate cyclase activity"/>
    <property type="evidence" value="ECO:0007669"/>
    <property type="project" value="UniProtKB-EC"/>
</dbReference>
<feature type="domain" description="GGDEF" evidence="1">
    <location>
        <begin position="345"/>
        <end position="464"/>
    </location>
</feature>
<evidence type="ECO:0000313" key="2">
    <source>
        <dbReference type="EMBL" id="QTX32585.1"/>
    </source>
</evidence>
<dbReference type="SUPFAM" id="SSF55073">
    <property type="entry name" value="Nucleotide cyclase"/>
    <property type="match status" value="1"/>
</dbReference>
<evidence type="ECO:0000259" key="1">
    <source>
        <dbReference type="PROSITE" id="PS50887"/>
    </source>
</evidence>